<keyword evidence="8" id="KW-0238">DNA-binding</keyword>
<keyword evidence="4" id="KW-0378">Hydrolase</keyword>
<dbReference type="SMART" id="SM01146">
    <property type="entry name" value="DUF1086"/>
    <property type="match status" value="1"/>
</dbReference>
<evidence type="ECO:0000259" key="11">
    <source>
        <dbReference type="PROSITE" id="PS50013"/>
    </source>
</evidence>
<protein>
    <recommendedName>
        <fullName evidence="16">CHD3-type chromatin-remodeling factor PICKLE</fullName>
    </recommendedName>
</protein>
<dbReference type="InterPro" id="IPR000953">
    <property type="entry name" value="Chromo/chromo_shadow_dom"/>
</dbReference>
<evidence type="ECO:0000256" key="8">
    <source>
        <dbReference type="ARBA" id="ARBA00023125"/>
    </source>
</evidence>
<evidence type="ECO:0000259" key="13">
    <source>
        <dbReference type="PROSITE" id="PS51194"/>
    </source>
</evidence>
<keyword evidence="9" id="KW-0539">Nucleus</keyword>
<evidence type="ECO:0000256" key="10">
    <source>
        <dbReference type="SAM" id="MobiDB-lite"/>
    </source>
</evidence>
<sequence>MVTPGDKRVLRSRTGLRPIYTTDDMDEGSYTTDDMDEDSYTSDDMDEGGYTSDDMDEDSYTTDDMDEDGFDQDKEQVEEKSEEVCPLKDIEKVLDRDFRLNDPDSSQLFVKQYLLKWKESSYLHCSWVDEEELEKAHKAHPQKQLKAKVDKLNARIDDNMLSHDEDELIALPPEWTTVDRILACREEEDGKKYLVKFKELSYDKTYWESESDISAFQNQIQRFKDINSATRRENIIENVGNQVEFKHFDHTPEFLNGSLHEYQLEGLNFLKYSWFQGTNVILADEMGLGKTIQTIAFLATLLEENQAPHLVVAPLSTLRNWEREFSTWTPQLNVVMYTGNSEARRVIREHEFYFPENKKVCKLDVLLTSYEMINSDTTYLKPIKWNCMIVDEGHRLKNMSSKLFSSLTQCKSKHRVLLTGTPLQNNLDELFSLMHFLDAAKFGSLGEFSEEFKDSINQEEKISRLHQMLAPHLLRRLKKDVLKGKLPPKKELILRVDLSSQQKHWYKAVLQRNYQILAKKGGGKISNVLMELRKVCSHPYLLDGAEPKLENADEAFKQLVEASGKLQLLDKLMVKLREQGHRVLIYTQFQHTLDIFEDYCSYKNWSYERIDGKVGGAERQVRIDRFNAEYSNRFCFLLSTRAGAIGINLATADTVIIYDSDWNPHWDIQAMARAHRLGQTAKVLIYRMVHSNSVEEKILKMSKQKMLLERLVVGQFKQSKLSQDELDEIIKYGSKELFSEAGNGKIHYDDAAIQKLLDREYIDAEEGDEEENGFLMAFKVAKFEYIDENEEDSAAAVEEAQAIENNADRTSHWEELLKDKHEMHQAEELNGLGKRKRKCKQQVTYAEEDDDEADDDYEYDDDDDIAGSDDERKEAVEAEPTVVEAAAPQRNPRGRKPYRKRAHGNSEPIPLMEGEGRSLRVLGFKKSDRKTFMDTFLRYGAGNYDWKEFVQPLMPKTYDEIKTYGVYFLKHIVENSDKKSPTFSDGVPKEEMDCEKLLIRMTFMMLLKEKCQYMDDHPTEPLFSDHIIKMFSLDFGKLAEAEHDRKLLRAVSEQGYGHWPIIVELEGLKETLCKQLGISFPCKTWREPEEDSLPESSLNQETGNAGNNKASSAGGTKKKKKPSYTPDYQRLCNHVEQRVNMLEKAIKYEYHEKILAEQAEAKTKVMGTVGASFVAADKDMLEPLPKTTEPISMFLQLQICIFSSDFDPHGKAFNVAVSEETSAVAVDNKQGEGKEEDDIKMDAADNLIIID</sequence>
<dbReference type="InterPro" id="IPR001650">
    <property type="entry name" value="Helicase_C-like"/>
</dbReference>
<feature type="compositionally biased region" description="Basic and acidic residues" evidence="10">
    <location>
        <begin position="71"/>
        <end position="82"/>
    </location>
</feature>
<dbReference type="EMBL" id="KB870811">
    <property type="protein sequence ID" value="EOA17876.1"/>
    <property type="molecule type" value="Genomic_DNA"/>
</dbReference>
<feature type="compositionally biased region" description="Polar residues" evidence="10">
    <location>
        <begin position="1099"/>
        <end position="1108"/>
    </location>
</feature>
<evidence type="ECO:0000256" key="4">
    <source>
        <dbReference type="ARBA" id="ARBA00022801"/>
    </source>
</evidence>
<feature type="compositionally biased region" description="Low complexity" evidence="10">
    <location>
        <begin position="878"/>
        <end position="888"/>
    </location>
</feature>
<dbReference type="Proteomes" id="UP000029121">
    <property type="component" value="Unassembled WGS sequence"/>
</dbReference>
<dbReference type="GO" id="GO:0042393">
    <property type="term" value="F:histone binding"/>
    <property type="evidence" value="ECO:0007669"/>
    <property type="project" value="TreeGrafter"/>
</dbReference>
<dbReference type="InterPro" id="IPR049730">
    <property type="entry name" value="SNF2/RAD54-like_C"/>
</dbReference>
<dbReference type="FunFam" id="3.40.50.10810:FF:000005">
    <property type="entry name" value="Photoperiod-independent early flowering 1"/>
    <property type="match status" value="1"/>
</dbReference>
<dbReference type="InterPro" id="IPR027417">
    <property type="entry name" value="P-loop_NTPase"/>
</dbReference>
<dbReference type="InterPro" id="IPR023780">
    <property type="entry name" value="Chromo_domain"/>
</dbReference>
<dbReference type="PANTHER" id="PTHR45623:SF17">
    <property type="entry name" value="CHROMODOMAIN-HELICASE-DNA-BINDING PROTEIN 3-RELATED"/>
    <property type="match status" value="1"/>
</dbReference>
<comment type="subcellular location">
    <subcellularLocation>
        <location evidence="1">Nucleus</location>
    </subcellularLocation>
</comment>
<accession>R0F8D0</accession>
<dbReference type="Gene3D" id="3.40.50.10810">
    <property type="entry name" value="Tandem AAA-ATPase domain"/>
    <property type="match status" value="1"/>
</dbReference>
<reference evidence="15" key="1">
    <citation type="journal article" date="2013" name="Nat. Genet.">
        <title>The Capsella rubella genome and the genomic consequences of rapid mating system evolution.</title>
        <authorList>
            <person name="Slotte T."/>
            <person name="Hazzouri K.M."/>
            <person name="Agren J.A."/>
            <person name="Koenig D."/>
            <person name="Maumus F."/>
            <person name="Guo Y.L."/>
            <person name="Steige K."/>
            <person name="Platts A.E."/>
            <person name="Escobar J.S."/>
            <person name="Newman L.K."/>
            <person name="Wang W."/>
            <person name="Mandakova T."/>
            <person name="Vello E."/>
            <person name="Smith L.M."/>
            <person name="Henz S.R."/>
            <person name="Steffen J."/>
            <person name="Takuno S."/>
            <person name="Brandvain Y."/>
            <person name="Coop G."/>
            <person name="Andolfatto P."/>
            <person name="Hu T.T."/>
            <person name="Blanchette M."/>
            <person name="Clark R.M."/>
            <person name="Quesneville H."/>
            <person name="Nordborg M."/>
            <person name="Gaut B.S."/>
            <person name="Lysak M.A."/>
            <person name="Jenkins J."/>
            <person name="Grimwood J."/>
            <person name="Chapman J."/>
            <person name="Prochnik S."/>
            <person name="Shu S."/>
            <person name="Rokhsar D."/>
            <person name="Schmutz J."/>
            <person name="Weigel D."/>
            <person name="Wright S.I."/>
        </authorList>
    </citation>
    <scope>NUCLEOTIDE SEQUENCE [LARGE SCALE GENOMIC DNA]</scope>
    <source>
        <strain evidence="15">cv. Monte Gargano</strain>
    </source>
</reference>
<evidence type="ECO:0000256" key="6">
    <source>
        <dbReference type="ARBA" id="ARBA00022840"/>
    </source>
</evidence>
<keyword evidence="7" id="KW-0156">Chromatin regulator</keyword>
<feature type="region of interest" description="Disordered" evidence="10">
    <location>
        <begin position="1"/>
        <end position="82"/>
    </location>
</feature>
<evidence type="ECO:0008006" key="16">
    <source>
        <dbReference type="Google" id="ProtNLM"/>
    </source>
</evidence>
<dbReference type="Pfam" id="PF00271">
    <property type="entry name" value="Helicase_C"/>
    <property type="match status" value="1"/>
</dbReference>
<feature type="compositionally biased region" description="Acidic residues" evidence="10">
    <location>
        <begin position="23"/>
        <end position="70"/>
    </location>
</feature>
<dbReference type="Pfam" id="PF06465">
    <property type="entry name" value="DUF1087"/>
    <property type="match status" value="1"/>
</dbReference>
<dbReference type="SMART" id="SM00298">
    <property type="entry name" value="CHROMO"/>
    <property type="match status" value="2"/>
</dbReference>
<dbReference type="AlphaFoldDB" id="R0F8D0"/>
<feature type="compositionally biased region" description="Basic residues" evidence="10">
    <location>
        <begin position="892"/>
        <end position="903"/>
    </location>
</feature>
<dbReference type="eggNOG" id="KOG0383">
    <property type="taxonomic scope" value="Eukaryota"/>
</dbReference>
<dbReference type="SMART" id="SM01147">
    <property type="entry name" value="DUF1087"/>
    <property type="match status" value="1"/>
</dbReference>
<dbReference type="GO" id="GO:0016887">
    <property type="term" value="F:ATP hydrolysis activity"/>
    <property type="evidence" value="ECO:0007669"/>
    <property type="project" value="TreeGrafter"/>
</dbReference>
<dbReference type="Pfam" id="PF00176">
    <property type="entry name" value="SNF2-rel_dom"/>
    <property type="match status" value="1"/>
</dbReference>
<keyword evidence="5" id="KW-0347">Helicase</keyword>
<dbReference type="Pfam" id="PF06461">
    <property type="entry name" value="CHDII_SANT-like"/>
    <property type="match status" value="1"/>
</dbReference>
<evidence type="ECO:0000256" key="2">
    <source>
        <dbReference type="ARBA" id="ARBA00022737"/>
    </source>
</evidence>
<evidence type="ECO:0000313" key="15">
    <source>
        <dbReference type="Proteomes" id="UP000029121"/>
    </source>
</evidence>
<dbReference type="STRING" id="81985.R0F8D0"/>
<feature type="domain" description="Chromo" evidence="11">
    <location>
        <begin position="176"/>
        <end position="235"/>
    </location>
</feature>
<dbReference type="SUPFAM" id="SSF52540">
    <property type="entry name" value="P-loop containing nucleoside triphosphate hydrolases"/>
    <property type="match status" value="2"/>
</dbReference>
<evidence type="ECO:0000256" key="7">
    <source>
        <dbReference type="ARBA" id="ARBA00022853"/>
    </source>
</evidence>
<dbReference type="Gene3D" id="2.40.50.40">
    <property type="match status" value="2"/>
</dbReference>
<keyword evidence="3" id="KW-0547">Nucleotide-binding</keyword>
<dbReference type="CDD" id="cd18659">
    <property type="entry name" value="CD2_tandem"/>
    <property type="match status" value="1"/>
</dbReference>
<dbReference type="InterPro" id="IPR000330">
    <property type="entry name" value="SNF2_N"/>
</dbReference>
<dbReference type="GO" id="GO:0003682">
    <property type="term" value="F:chromatin binding"/>
    <property type="evidence" value="ECO:0007669"/>
    <property type="project" value="TreeGrafter"/>
</dbReference>
<feature type="region of interest" description="Disordered" evidence="10">
    <location>
        <begin position="1087"/>
        <end position="1126"/>
    </location>
</feature>
<feature type="domain" description="Helicase C-terminal" evidence="13">
    <location>
        <begin position="568"/>
        <end position="727"/>
    </location>
</feature>
<dbReference type="GO" id="GO:0140658">
    <property type="term" value="F:ATP-dependent chromatin remodeler activity"/>
    <property type="evidence" value="ECO:0007669"/>
    <property type="project" value="TreeGrafter"/>
</dbReference>
<evidence type="ECO:0000256" key="3">
    <source>
        <dbReference type="ARBA" id="ARBA00022741"/>
    </source>
</evidence>
<evidence type="ECO:0000256" key="1">
    <source>
        <dbReference type="ARBA" id="ARBA00004123"/>
    </source>
</evidence>
<organism evidence="14 15">
    <name type="scientific">Capsella rubella</name>
    <dbReference type="NCBI Taxonomy" id="81985"/>
    <lineage>
        <taxon>Eukaryota</taxon>
        <taxon>Viridiplantae</taxon>
        <taxon>Streptophyta</taxon>
        <taxon>Embryophyta</taxon>
        <taxon>Tracheophyta</taxon>
        <taxon>Spermatophyta</taxon>
        <taxon>Magnoliopsida</taxon>
        <taxon>eudicotyledons</taxon>
        <taxon>Gunneridae</taxon>
        <taxon>Pentapetalae</taxon>
        <taxon>rosids</taxon>
        <taxon>malvids</taxon>
        <taxon>Brassicales</taxon>
        <taxon>Brassicaceae</taxon>
        <taxon>Camelineae</taxon>
        <taxon>Capsella</taxon>
    </lineage>
</organism>
<dbReference type="SUPFAM" id="SSF54160">
    <property type="entry name" value="Chromo domain-like"/>
    <property type="match status" value="2"/>
</dbReference>
<dbReference type="Pfam" id="PF00385">
    <property type="entry name" value="Chromo"/>
    <property type="match status" value="2"/>
</dbReference>
<dbReference type="GO" id="GO:0004386">
    <property type="term" value="F:helicase activity"/>
    <property type="evidence" value="ECO:0007669"/>
    <property type="project" value="UniProtKB-KW"/>
</dbReference>
<dbReference type="GO" id="GO:0005524">
    <property type="term" value="F:ATP binding"/>
    <property type="evidence" value="ECO:0007669"/>
    <property type="project" value="UniProtKB-KW"/>
</dbReference>
<feature type="domain" description="Chromo" evidence="11">
    <location>
        <begin position="88"/>
        <end position="142"/>
    </location>
</feature>
<dbReference type="PROSITE" id="PS50013">
    <property type="entry name" value="CHROMO_2"/>
    <property type="match status" value="2"/>
</dbReference>
<keyword evidence="15" id="KW-1185">Reference proteome</keyword>
<dbReference type="PANTHER" id="PTHR45623">
    <property type="entry name" value="CHROMODOMAIN-HELICASE-DNA-BINDING PROTEIN 3-RELATED-RELATED"/>
    <property type="match status" value="1"/>
</dbReference>
<keyword evidence="6" id="KW-0067">ATP-binding</keyword>
<feature type="region of interest" description="Disordered" evidence="10">
    <location>
        <begin position="828"/>
        <end position="912"/>
    </location>
</feature>
<dbReference type="GO" id="GO:0003677">
    <property type="term" value="F:DNA binding"/>
    <property type="evidence" value="ECO:0007669"/>
    <property type="project" value="UniProtKB-KW"/>
</dbReference>
<dbReference type="InterPro" id="IPR016197">
    <property type="entry name" value="Chromo-like_dom_sf"/>
</dbReference>
<dbReference type="PROSITE" id="PS51192">
    <property type="entry name" value="HELICASE_ATP_BIND_1"/>
    <property type="match status" value="1"/>
</dbReference>
<evidence type="ECO:0000256" key="9">
    <source>
        <dbReference type="ARBA" id="ARBA00023242"/>
    </source>
</evidence>
<dbReference type="InterPro" id="IPR038718">
    <property type="entry name" value="SNF2-like_sf"/>
</dbReference>
<dbReference type="GO" id="GO:0000785">
    <property type="term" value="C:chromatin"/>
    <property type="evidence" value="ECO:0007669"/>
    <property type="project" value="TreeGrafter"/>
</dbReference>
<dbReference type="Gene3D" id="3.40.50.300">
    <property type="entry name" value="P-loop containing nucleotide triphosphate hydrolases"/>
    <property type="match status" value="1"/>
</dbReference>
<feature type="domain" description="Helicase ATP-binding" evidence="12">
    <location>
        <begin position="271"/>
        <end position="440"/>
    </location>
</feature>
<dbReference type="InterPro" id="IPR009463">
    <property type="entry name" value="DUF1087"/>
</dbReference>
<dbReference type="SMART" id="SM00490">
    <property type="entry name" value="HELICc"/>
    <property type="match status" value="1"/>
</dbReference>
<dbReference type="CDD" id="cd18793">
    <property type="entry name" value="SF2_C_SNF"/>
    <property type="match status" value="1"/>
</dbReference>
<evidence type="ECO:0000259" key="12">
    <source>
        <dbReference type="PROSITE" id="PS51192"/>
    </source>
</evidence>
<keyword evidence="2" id="KW-0677">Repeat</keyword>
<dbReference type="InterPro" id="IPR014001">
    <property type="entry name" value="Helicase_ATP-bd"/>
</dbReference>
<evidence type="ECO:0000256" key="5">
    <source>
        <dbReference type="ARBA" id="ARBA00022806"/>
    </source>
</evidence>
<gene>
    <name evidence="14" type="ORF">CARUB_v10006293mg</name>
</gene>
<proteinExistence type="predicted"/>
<evidence type="ECO:0000313" key="14">
    <source>
        <dbReference type="EMBL" id="EOA17876.1"/>
    </source>
</evidence>
<dbReference type="InterPro" id="IPR009462">
    <property type="entry name" value="CHD_II_SANT-like"/>
</dbReference>
<dbReference type="SMART" id="SM00487">
    <property type="entry name" value="DEXDc"/>
    <property type="match status" value="1"/>
</dbReference>
<feature type="compositionally biased region" description="Acidic residues" evidence="10">
    <location>
        <begin position="846"/>
        <end position="868"/>
    </location>
</feature>
<name>R0F8D0_9BRAS</name>
<dbReference type="GO" id="GO:0005634">
    <property type="term" value="C:nucleus"/>
    <property type="evidence" value="ECO:0007669"/>
    <property type="project" value="UniProtKB-SubCell"/>
</dbReference>
<dbReference type="PROSITE" id="PS51194">
    <property type="entry name" value="HELICASE_CTER"/>
    <property type="match status" value="1"/>
</dbReference>